<dbReference type="InterPro" id="IPR029021">
    <property type="entry name" value="Prot-tyrosine_phosphatase-like"/>
</dbReference>
<organism evidence="1 2">
    <name type="scientific">Parahaliea aestuarii</name>
    <dbReference type="NCBI Taxonomy" id="1852021"/>
    <lineage>
        <taxon>Bacteria</taxon>
        <taxon>Pseudomonadati</taxon>
        <taxon>Pseudomonadota</taxon>
        <taxon>Gammaproteobacteria</taxon>
        <taxon>Cellvibrionales</taxon>
        <taxon>Halieaceae</taxon>
        <taxon>Parahaliea</taxon>
    </lineage>
</organism>
<gene>
    <name evidence="1" type="ORF">FVW59_09075</name>
</gene>
<name>A0A5C8ZVI8_9GAMM</name>
<dbReference type="EMBL" id="VRYZ01000003">
    <property type="protein sequence ID" value="TXS92555.1"/>
    <property type="molecule type" value="Genomic_DNA"/>
</dbReference>
<proteinExistence type="predicted"/>
<evidence type="ECO:0008006" key="3">
    <source>
        <dbReference type="Google" id="ProtNLM"/>
    </source>
</evidence>
<protein>
    <recommendedName>
        <fullName evidence="3">Phosphatase</fullName>
    </recommendedName>
</protein>
<reference evidence="1 2" key="1">
    <citation type="submission" date="2019-08" db="EMBL/GenBank/DDBJ databases">
        <title>Parahaliea maris sp. nov., isolated from the surface seawater.</title>
        <authorList>
            <person name="Liu Y."/>
        </authorList>
    </citation>
    <scope>NUCLEOTIDE SEQUENCE [LARGE SCALE GENOMIC DNA]</scope>
    <source>
        <strain evidence="1 2">S2-26</strain>
    </source>
</reference>
<dbReference type="CDD" id="cd14503">
    <property type="entry name" value="PTP-bact"/>
    <property type="match status" value="1"/>
</dbReference>
<comment type="caution">
    <text evidence="1">The sequence shown here is derived from an EMBL/GenBank/DDBJ whole genome shotgun (WGS) entry which is preliminary data.</text>
</comment>
<evidence type="ECO:0000313" key="1">
    <source>
        <dbReference type="EMBL" id="TXS92555.1"/>
    </source>
</evidence>
<dbReference type="OrthoDB" id="7391097at2"/>
<dbReference type="Proteomes" id="UP000321933">
    <property type="component" value="Unassembled WGS sequence"/>
</dbReference>
<evidence type="ECO:0000313" key="2">
    <source>
        <dbReference type="Proteomes" id="UP000321933"/>
    </source>
</evidence>
<dbReference type="AlphaFoldDB" id="A0A5C8ZVI8"/>
<accession>A0A5C8ZVI8</accession>
<keyword evidence="2" id="KW-1185">Reference proteome</keyword>
<sequence>MSPSSKVQQESWQFAHFRRWNVYGRRKSPALPYHDQPQCLHSLPRQAGENVMSVEQAYNFRPIDEAVATSGLLSEEQLAELAASGYEAVINLLPKESEYAIKSEEEIVVGQGIDYRYIPVDFANPAEQDYSAFVQAMKSCQGRKVLIHCAANYRVSAFYAMYAYEHLGWPASRAREHIESIWRPDEHPPWGRFVARVLSARGAES</sequence>
<dbReference type="SUPFAM" id="SSF52799">
    <property type="entry name" value="(Phosphotyrosine protein) phosphatases II"/>
    <property type="match status" value="1"/>
</dbReference>
<dbReference type="Gene3D" id="3.90.190.10">
    <property type="entry name" value="Protein tyrosine phosphatase superfamily"/>
    <property type="match status" value="1"/>
</dbReference>